<evidence type="ECO:0008006" key="4">
    <source>
        <dbReference type="Google" id="ProtNLM"/>
    </source>
</evidence>
<dbReference type="CDD" id="cd07012">
    <property type="entry name" value="PBP2_Bug_TTT"/>
    <property type="match status" value="1"/>
</dbReference>
<dbReference type="PANTHER" id="PTHR42928">
    <property type="entry name" value="TRICARBOXYLATE-BINDING PROTEIN"/>
    <property type="match status" value="1"/>
</dbReference>
<gene>
    <name evidence="2" type="ORF">CH338_21950</name>
</gene>
<dbReference type="InterPro" id="IPR042100">
    <property type="entry name" value="Bug_dom1"/>
</dbReference>
<dbReference type="PANTHER" id="PTHR42928:SF5">
    <property type="entry name" value="BLR1237 PROTEIN"/>
    <property type="match status" value="1"/>
</dbReference>
<comment type="similarity">
    <text evidence="1">Belongs to the UPF0065 (bug) family.</text>
</comment>
<dbReference type="PROSITE" id="PS51318">
    <property type="entry name" value="TAT"/>
    <property type="match status" value="1"/>
</dbReference>
<dbReference type="Pfam" id="PF03401">
    <property type="entry name" value="TctC"/>
    <property type="match status" value="1"/>
</dbReference>
<dbReference type="SUPFAM" id="SSF53850">
    <property type="entry name" value="Periplasmic binding protein-like II"/>
    <property type="match status" value="1"/>
</dbReference>
<protein>
    <recommendedName>
        <fullName evidence="4">Tat pathway signal protein</fullName>
    </recommendedName>
</protein>
<sequence length="356" mass="37295">MKTAINAGSGRNVMSDTGHIDRRDLMLGAAVSTTAMGLGAGLGAVLGSGLGPALAETYPIRAVTVINPFPPGGAADVVARPFAAVVETVTKQPMVIETKAGAAGAVGAQFAAAAKPDGYTLLMHIVSISGFAEVDRLFGRKPKFTRDDFVPIARLIADPCVLVVNDQQPYKTLQEFMADAKARPNALIFSSSGLYGALHLPMALFLKAAGLQVRHLPTAGGGPAVTALIGNNAQALVSSIAAASGQMKAGKVRPLACFGATRAASLPDVPTMKELGFDIEYYLWVGLFAPKGTPEPVVTRLREITREAVATDAFKQAMKNIGQDVAYQDQAEFKAFWDADARRIEDAVRSIGKVEG</sequence>
<comment type="caution">
    <text evidence="2">The sequence shown here is derived from an EMBL/GenBank/DDBJ whole genome shotgun (WGS) entry which is preliminary data.</text>
</comment>
<organism evidence="2 3">
    <name type="scientific">Rhodoplanes elegans</name>
    <dbReference type="NCBI Taxonomy" id="29408"/>
    <lineage>
        <taxon>Bacteria</taxon>
        <taxon>Pseudomonadati</taxon>
        <taxon>Pseudomonadota</taxon>
        <taxon>Alphaproteobacteria</taxon>
        <taxon>Hyphomicrobiales</taxon>
        <taxon>Nitrobacteraceae</taxon>
        <taxon>Rhodoplanes</taxon>
    </lineage>
</organism>
<dbReference type="Gene3D" id="3.40.190.10">
    <property type="entry name" value="Periplasmic binding protein-like II"/>
    <property type="match status" value="1"/>
</dbReference>
<reference evidence="2 3" key="1">
    <citation type="submission" date="2017-07" db="EMBL/GenBank/DDBJ databases">
        <title>Draft Genome Sequences of Select Purple Nonsulfur Bacteria.</title>
        <authorList>
            <person name="Lasarre B."/>
            <person name="Mckinlay J.B."/>
        </authorList>
    </citation>
    <scope>NUCLEOTIDE SEQUENCE [LARGE SCALE GENOMIC DNA]</scope>
    <source>
        <strain evidence="2 3">DSM 11907</strain>
    </source>
</reference>
<dbReference type="InterPro" id="IPR006311">
    <property type="entry name" value="TAT_signal"/>
</dbReference>
<dbReference type="InterPro" id="IPR005064">
    <property type="entry name" value="BUG"/>
</dbReference>
<dbReference type="Proteomes" id="UP000248863">
    <property type="component" value="Unassembled WGS sequence"/>
</dbReference>
<proteinExistence type="inferred from homology"/>
<evidence type="ECO:0000313" key="3">
    <source>
        <dbReference type="Proteomes" id="UP000248863"/>
    </source>
</evidence>
<dbReference type="EMBL" id="NPEU01000340">
    <property type="protein sequence ID" value="RAI33794.1"/>
    <property type="molecule type" value="Genomic_DNA"/>
</dbReference>
<keyword evidence="3" id="KW-1185">Reference proteome</keyword>
<evidence type="ECO:0000313" key="2">
    <source>
        <dbReference type="EMBL" id="RAI33794.1"/>
    </source>
</evidence>
<dbReference type="OrthoDB" id="7250553at2"/>
<evidence type="ECO:0000256" key="1">
    <source>
        <dbReference type="ARBA" id="ARBA00006987"/>
    </source>
</evidence>
<dbReference type="PIRSF" id="PIRSF017082">
    <property type="entry name" value="YflP"/>
    <property type="match status" value="1"/>
</dbReference>
<name>A0A327K7A2_9BRAD</name>
<dbReference type="AlphaFoldDB" id="A0A327K7A2"/>
<accession>A0A327K7A2</accession>
<dbReference type="Gene3D" id="3.40.190.150">
    <property type="entry name" value="Bordetella uptake gene, domain 1"/>
    <property type="match status" value="1"/>
</dbReference>